<proteinExistence type="predicted"/>
<name>A0ABN9PWX2_9DINO</name>
<dbReference type="Pfam" id="PF13540">
    <property type="entry name" value="RCC1_2"/>
    <property type="match status" value="19"/>
</dbReference>
<keyword evidence="5" id="KW-1185">Reference proteome</keyword>
<feature type="region of interest" description="Disordered" evidence="3">
    <location>
        <begin position="2095"/>
        <end position="2136"/>
    </location>
</feature>
<feature type="compositionally biased region" description="Basic and acidic residues" evidence="3">
    <location>
        <begin position="2533"/>
        <end position="2554"/>
    </location>
</feature>
<dbReference type="PANTHER" id="PTHR45622:SF58">
    <property type="entry name" value="REGULATOR OF CHROMOSOME CONDENSATION DOMAIN-CONTAINING PROTEIN"/>
    <property type="match status" value="1"/>
</dbReference>
<dbReference type="Gene3D" id="2.130.10.30">
    <property type="entry name" value="Regulator of chromosome condensation 1/beta-lactamase-inhibitor protein II"/>
    <property type="match status" value="8"/>
</dbReference>
<dbReference type="PROSITE" id="PS00626">
    <property type="entry name" value="RCC1_2"/>
    <property type="match status" value="2"/>
</dbReference>
<dbReference type="SUPFAM" id="SSF56349">
    <property type="entry name" value="DNA breaking-rejoining enzymes"/>
    <property type="match status" value="1"/>
</dbReference>
<feature type="compositionally biased region" description="Basic residues" evidence="3">
    <location>
        <begin position="2555"/>
        <end position="2567"/>
    </location>
</feature>
<reference evidence="4" key="1">
    <citation type="submission" date="2023-10" db="EMBL/GenBank/DDBJ databases">
        <authorList>
            <person name="Chen Y."/>
            <person name="Shah S."/>
            <person name="Dougan E. K."/>
            <person name="Thang M."/>
            <person name="Chan C."/>
        </authorList>
    </citation>
    <scope>NUCLEOTIDE SEQUENCE [LARGE SCALE GENOMIC DNA]</scope>
</reference>
<evidence type="ECO:0000313" key="4">
    <source>
        <dbReference type="EMBL" id="CAK0797784.1"/>
    </source>
</evidence>
<organism evidence="4 5">
    <name type="scientific">Prorocentrum cordatum</name>
    <dbReference type="NCBI Taxonomy" id="2364126"/>
    <lineage>
        <taxon>Eukaryota</taxon>
        <taxon>Sar</taxon>
        <taxon>Alveolata</taxon>
        <taxon>Dinophyceae</taxon>
        <taxon>Prorocentrales</taxon>
        <taxon>Prorocentraceae</taxon>
        <taxon>Prorocentrum</taxon>
    </lineage>
</organism>
<gene>
    <name evidence="4" type="ORF">PCOR1329_LOCUS6772</name>
</gene>
<evidence type="ECO:0000256" key="2">
    <source>
        <dbReference type="ARBA" id="ARBA00023172"/>
    </source>
</evidence>
<keyword evidence="2" id="KW-0233">DNA recombination</keyword>
<dbReference type="Gene3D" id="1.10.443.10">
    <property type="entry name" value="Intergrase catalytic core"/>
    <property type="match status" value="1"/>
</dbReference>
<evidence type="ECO:0000256" key="1">
    <source>
        <dbReference type="ARBA" id="ARBA00022737"/>
    </source>
</evidence>
<dbReference type="InterPro" id="IPR009091">
    <property type="entry name" value="RCC1/BLIP-II"/>
</dbReference>
<dbReference type="Proteomes" id="UP001189429">
    <property type="component" value="Unassembled WGS sequence"/>
</dbReference>
<comment type="caution">
    <text evidence="4">The sequence shown here is derived from an EMBL/GenBank/DDBJ whole genome shotgun (WGS) entry which is preliminary data.</text>
</comment>
<dbReference type="InterPro" id="IPR000408">
    <property type="entry name" value="Reg_chr_condens"/>
</dbReference>
<dbReference type="EMBL" id="CAUYUJ010001820">
    <property type="protein sequence ID" value="CAK0797784.1"/>
    <property type="molecule type" value="Genomic_DNA"/>
</dbReference>
<dbReference type="InterPro" id="IPR051709">
    <property type="entry name" value="Ub-ligase/GTPase-reg"/>
</dbReference>
<dbReference type="InterPro" id="IPR011010">
    <property type="entry name" value="DNA_brk_join_enz"/>
</dbReference>
<sequence length="2613" mass="271509">AYHTVLLRSDGTAVACGYNDVGQCDVPALGGGGLTYTQAAAGYAHTVLLRSDGTAVACGRNAFGQCDVPALGGGGLTYAQAAAGWFHTVLLRSDGTAAACGDNGHGQCDVPALRGEGLTYTQAAAGWRHTVLLRSDGTAAACGDNGHGQCDVPALRGEGLTYTQAAAGGLHTVLLRSDGTAVACGVKIWGQCDVPALRGEGLTYTQAAAGWRHTVLLRSDGTALACGDNGHGQCDVPALRGGGLTYTQAAAGWHRAVLLRSDGTAVACGANVYGQCGLPSLIRWTDWLLRRTSRLRYVACSSPAGALPTLVLQASFDGASVQFLTLGGAEFDRVPAAPADRLADVHARLLAGRLARTLGSRFAAADAVLPGGGLLSRAPAGETCAGAFGRAEVRALARELHRAVHAAAHLPPGQLQPVQGRCGYAHTVLLRSDGTAVACSDNPVGQCDVPALGGGGLTYTQAAAGWFHTVLLRSDGPLRVGITPCCEPLACGDNGDGQCDVPALGGGGLTYTQAAAGWFHTVLLRSDGTAVACGGNPVGQCDVRSDGTAVACGSNEVGQCNVPALGGRGLTYTQAVAGGYHTVLLRNDGTALACGGNGFGQCGVPALGGGGLTYTQAAAGVDHTVLLRSDGTAVACGDNGSGQCDVPALRGGGLTYTQVAAGWQHTVLLRNDGTAVACGTNTFGQCGLPSLIRWTDWLPRRTSRLRYVACSSPAGALPTLVLQASFDGASVQFLTLGGAEFDRVPAAPADRLADVHARLLAGRLARALGSRFAAADAVLPGGGLLSRAPAGETCAGAFGRAEVRALARELHRAVHAAAHLPPGQLQPVQGAYHTVLLRSDGTAVACGHNGHGQCDVPALGGGGLTYTQAAAGGYHTVLLRSDGTALACGHNAYGQCDVPALGGGGLTYTQAVAGWQHTVLLRSDGTAVACGYNGDGQCDVPALGGGGLTYTQAAAGAHHTVLLRSDGTAVACGYNAAFGQCDVRRWVEKRRDGRGLRLHNGSGQCDVLALRGEGLTYTQAAAGGYHTVLLRSDGTALACGGGDGFGQCDVPALRGGGLTYTQVAAGWQHTVLLRNDGTAVACGANFFGQCGLPSLIRWTDWLPRRTSRLRYVACSSPAGALPTLVLQASFDGASVQFLTLGGAEFDRVPAAPADRLADVHARLLAGRLARTLGSRFAAADAVLPGGGLLSGAPAGETCAGAFGRAEVRAFARELHRAVHAAAHLPPGQLQPVQGAYHTVLLRSDGTAVACGYNDVGQCDVPALGGGGLTYTQAAAGYAHTVLLRSDGTAVACGSNEVGQCDVPALGGGGLTYTQAAAGWFHTVLLTGNFPRSDGTSVACGHNSDGQCDVPALGGGGLTSTQVAAGGDHTVLLRSDGTALACGHNFYGQCDVPALGGGGLTYTQAAAGWFHTVLLRSDGTAVACGGNPVGQCDVRSDGTAVACGSNEVGQCNVPALGGRGLTYTQAAAGGYHTVLLRSDGTALACGGNGFGQCGVPALGGGGLTYTQAAAGVDHTVLLRSDGTAVACGDNGSGQCDVPALRGGGLTYTQVAAGWQHTVLLRNDGTAVACGTNTFGQCGLPSLIRWTDWLPRRTSRLRYVACSSPAGALPTLVLQASFDGASVQFLTLGGAEFDRVPAAPADRLADVHARLLAGRLARTLGSRLAAADAVLPGGGLLSRAPAGETCAGAFGRAEAETWDIAEGKLDLIEDAYGNPSVLAALWSVGKPLNRIRETTDRRLHRTSHRREMVVDAIRAMNEMYTGSSCPRPTGLTGPTTAQQEALAVIQEAVDAFGVPPPDLTPAGALEELRVAQSCDQESAVIAPVTFDRVDLISLPSVGSEPKSLSALIGDDSMSIGHRLQELLLPRERGLARVAEHAPKRAYSDPNLRPERVLVDRLPAPVVDSGVVHTEYVDNFVALSLSEASAIAAARQVDHHMRAVGLPTHGVESGVGGETLGWSFDSNSPVISLNPRLRWKLYLGIQEVLRRGFCSGKEMVRIVSHIASRVLIRRELLSCLGAVYKFGEVYHNRSLGKLSANVLDPEPLLSLVKVILEARSGVMALKHKLRSKRSFRKVACLLLASGSAAYWRWLPSEFNSADPASRNRPGARRPAAAPAAPAPTHLGRRSRSQSAAALSWGDQADRRVARRRAFPAANTAATSGSLTFLETQAVGEATRRDYADRVSKFTGWATSVRLPIGEVPELDVALVTFFNQLFFDGYPSEEATKYMAALAHCRAAPGRLQVAFPRAARAAKGWARLVPPRSRLPLPWPIACLMIDWMLDAGETTAAAATAVCFALYLRPAELLSLTREQVIPPAEGAPPGRTFLNFWSVVLHPMECAQPSKTGVYDEGLLLDSPEFTWLPPLLQALRARAAPGGRVFDMSYNQWALVFRRAATALHLGVLGPPTLYALRHGGASHEYLAKFRSLDEIKKRGRWVSDSSLRRYTKGGRVAEQMRRLPISEQRRATRLVDTIEVFSGSGRLSLAWRRVSRGRLAAFELDLKPRAPGSTFGSKQQPAAPEPEPREPSVPSSVASRDGGGTKEEKKSKEQKKQEKREAKVAKKLAKKLKKERKLQKDIDKARKDLKKAKKMLSGGRSPGKKRKRADFAWQSGSSSGSSS</sequence>
<dbReference type="PANTHER" id="PTHR45622">
    <property type="entry name" value="UBIQUITIN-PROTEIN LIGASE E3A-RELATED"/>
    <property type="match status" value="1"/>
</dbReference>
<feature type="non-terminal residue" evidence="4">
    <location>
        <position position="1"/>
    </location>
</feature>
<accession>A0ABN9PWX2</accession>
<protein>
    <submittedName>
        <fullName evidence="4">Uncharacterized protein</fullName>
    </submittedName>
</protein>
<keyword evidence="1" id="KW-0677">Repeat</keyword>
<feature type="compositionally biased region" description="Low complexity" evidence="3">
    <location>
        <begin position="2096"/>
        <end position="2116"/>
    </location>
</feature>
<evidence type="ECO:0000313" key="5">
    <source>
        <dbReference type="Proteomes" id="UP001189429"/>
    </source>
</evidence>
<dbReference type="InterPro" id="IPR013762">
    <property type="entry name" value="Integrase-like_cat_sf"/>
</dbReference>
<dbReference type="SUPFAM" id="SSF50985">
    <property type="entry name" value="RCC1/BLIP-II"/>
    <property type="match status" value="5"/>
</dbReference>
<feature type="region of interest" description="Disordered" evidence="3">
    <location>
        <begin position="2498"/>
        <end position="2613"/>
    </location>
</feature>
<evidence type="ECO:0000256" key="3">
    <source>
        <dbReference type="SAM" id="MobiDB-lite"/>
    </source>
</evidence>